<keyword evidence="1" id="KW-0472">Membrane</keyword>
<dbReference type="RefSeq" id="WP_149670895.1">
    <property type="nucleotide sequence ID" value="NZ_VTUZ01000009.1"/>
</dbReference>
<gene>
    <name evidence="2" type="ORF">FVF58_16300</name>
</gene>
<proteinExistence type="predicted"/>
<keyword evidence="1" id="KW-0812">Transmembrane</keyword>
<reference evidence="2 3" key="1">
    <citation type="submission" date="2019-08" db="EMBL/GenBank/DDBJ databases">
        <title>Paraburkholderia sp. DCY113.</title>
        <authorList>
            <person name="Kang J."/>
        </authorList>
    </citation>
    <scope>NUCLEOTIDE SEQUENCE [LARGE SCALE GENOMIC DNA]</scope>
    <source>
        <strain evidence="2 3">DCY113</strain>
    </source>
</reference>
<keyword evidence="1" id="KW-1133">Transmembrane helix</keyword>
<dbReference type="AlphaFoldDB" id="A0A5B0H8Y3"/>
<comment type="caution">
    <text evidence="2">The sequence shown here is derived from an EMBL/GenBank/DDBJ whole genome shotgun (WGS) entry which is preliminary data.</text>
</comment>
<protein>
    <submittedName>
        <fullName evidence="2">Uncharacterized protein</fullName>
    </submittedName>
</protein>
<organism evidence="2 3">
    <name type="scientific">Paraburkholderia panacisoli</name>
    <dbReference type="NCBI Taxonomy" id="2603818"/>
    <lineage>
        <taxon>Bacteria</taxon>
        <taxon>Pseudomonadati</taxon>
        <taxon>Pseudomonadota</taxon>
        <taxon>Betaproteobacteria</taxon>
        <taxon>Burkholderiales</taxon>
        <taxon>Burkholderiaceae</taxon>
        <taxon>Paraburkholderia</taxon>
    </lineage>
</organism>
<name>A0A5B0H8Y3_9BURK</name>
<dbReference type="Proteomes" id="UP000325273">
    <property type="component" value="Unassembled WGS sequence"/>
</dbReference>
<sequence length="65" mass="7182">MPSRLFLIFFTATDAILDGLAGLWPYFWQLVAMQVRAWLVARPPARLLLIQVGLSLAAVLLIGVS</sequence>
<accession>A0A5B0H8Y3</accession>
<dbReference type="EMBL" id="VTUZ01000009">
    <property type="protein sequence ID" value="KAA1011463.1"/>
    <property type="molecule type" value="Genomic_DNA"/>
</dbReference>
<feature type="transmembrane region" description="Helical" evidence="1">
    <location>
        <begin position="47"/>
        <end position="64"/>
    </location>
</feature>
<keyword evidence="3" id="KW-1185">Reference proteome</keyword>
<evidence type="ECO:0000256" key="1">
    <source>
        <dbReference type="SAM" id="Phobius"/>
    </source>
</evidence>
<evidence type="ECO:0000313" key="3">
    <source>
        <dbReference type="Proteomes" id="UP000325273"/>
    </source>
</evidence>
<feature type="transmembrane region" description="Helical" evidence="1">
    <location>
        <begin position="7"/>
        <end position="27"/>
    </location>
</feature>
<evidence type="ECO:0000313" key="2">
    <source>
        <dbReference type="EMBL" id="KAA1011463.1"/>
    </source>
</evidence>